<evidence type="ECO:0000259" key="4">
    <source>
        <dbReference type="Pfam" id="PF13458"/>
    </source>
</evidence>
<dbReference type="PROSITE" id="PS51257">
    <property type="entry name" value="PROKAR_LIPOPROTEIN"/>
    <property type="match status" value="1"/>
</dbReference>
<dbReference type="InterPro" id="IPR028082">
    <property type="entry name" value="Peripla_BP_I"/>
</dbReference>
<dbReference type="Gene3D" id="3.40.50.2300">
    <property type="match status" value="2"/>
</dbReference>
<dbReference type="SUPFAM" id="SSF53822">
    <property type="entry name" value="Periplasmic binding protein-like I"/>
    <property type="match status" value="1"/>
</dbReference>
<proteinExistence type="inferred from homology"/>
<dbReference type="Pfam" id="PF13458">
    <property type="entry name" value="Peripla_BP_6"/>
    <property type="match status" value="1"/>
</dbReference>
<dbReference type="Proteomes" id="UP000316706">
    <property type="component" value="Unassembled WGS sequence"/>
</dbReference>
<dbReference type="RefSeq" id="WP_141970446.1">
    <property type="nucleotide sequence ID" value="NZ_VFPO01000001.1"/>
</dbReference>
<evidence type="ECO:0000313" key="5">
    <source>
        <dbReference type="EMBL" id="TQM69930.1"/>
    </source>
</evidence>
<evidence type="ECO:0000256" key="3">
    <source>
        <dbReference type="SAM" id="SignalP"/>
    </source>
</evidence>
<dbReference type="PANTHER" id="PTHR30483:SF6">
    <property type="entry name" value="PERIPLASMIC BINDING PROTEIN OF ABC TRANSPORTER FOR NATURAL AMINO ACIDS"/>
    <property type="match status" value="1"/>
</dbReference>
<name>A0A543IH91_9ACTN</name>
<sequence>MQGGRRFRTLALTAVAALALAACGGGDDGGEDTNAGGGSSKDGVLKLGYVFPESGELAHLGPPQISATKYAISEINKAGGVLGKPIPEVVGSDEGGKAEIANASVDRLLGQNVDGIIGAAASGMSLAILDKVKSAQKVQCSGSNTAPTFTDYNDDGFYFRTAPSDVLQGPILADTITGDGHDTVAITYRGDDYGKGLAEATKAALENVGATVPVMEAYEPNTTNFNATVSKIRDAKPDAVVMVSFQEGAQLGTKLIEAGFKANQFYSADGMKDEEMAERFSKSDPSVIEGFKGTGPASVENKEFTEGLKAFDPKLEVFQYAPQVYDCVVVMALAAEAAKTDDPAVFKTKMNEVTKDGEKCTTFAQCRDLLKDGKDIDYDGASGPLDFTEPGEPGATEIEIYEYNDKGKFEIVDTVPSKPLT</sequence>
<feature type="signal peptide" evidence="3">
    <location>
        <begin position="1"/>
        <end position="21"/>
    </location>
</feature>
<keyword evidence="6" id="KW-1185">Reference proteome</keyword>
<gene>
    <name evidence="5" type="ORF">FHX41_3647</name>
</gene>
<evidence type="ECO:0000313" key="6">
    <source>
        <dbReference type="Proteomes" id="UP000316706"/>
    </source>
</evidence>
<dbReference type="EMBL" id="VFPO01000001">
    <property type="protein sequence ID" value="TQM69930.1"/>
    <property type="molecule type" value="Genomic_DNA"/>
</dbReference>
<comment type="similarity">
    <text evidence="1">Belongs to the leucine-binding protein family.</text>
</comment>
<dbReference type="AlphaFoldDB" id="A0A543IH91"/>
<evidence type="ECO:0000256" key="2">
    <source>
        <dbReference type="ARBA" id="ARBA00022729"/>
    </source>
</evidence>
<reference evidence="5 6" key="1">
    <citation type="submission" date="2019-06" db="EMBL/GenBank/DDBJ databases">
        <title>Sequencing the genomes of 1000 actinobacteria strains.</title>
        <authorList>
            <person name="Klenk H.-P."/>
        </authorList>
    </citation>
    <scope>NUCLEOTIDE SEQUENCE [LARGE SCALE GENOMIC DNA]</scope>
    <source>
        <strain evidence="5 6">DSM 45043</strain>
    </source>
</reference>
<dbReference type="PANTHER" id="PTHR30483">
    <property type="entry name" value="LEUCINE-SPECIFIC-BINDING PROTEIN"/>
    <property type="match status" value="1"/>
</dbReference>
<protein>
    <submittedName>
        <fullName evidence="5">Amino acid/amide ABC transporter substrate-binding protein (HAAT family)</fullName>
    </submittedName>
</protein>
<dbReference type="OrthoDB" id="7337537at2"/>
<keyword evidence="2 3" id="KW-0732">Signal</keyword>
<accession>A0A543IH91</accession>
<feature type="chain" id="PRO_5021703009" evidence="3">
    <location>
        <begin position="22"/>
        <end position="421"/>
    </location>
</feature>
<dbReference type="CDD" id="cd06346">
    <property type="entry name" value="PBP1_ABC_ligand_binding-like"/>
    <property type="match status" value="1"/>
</dbReference>
<dbReference type="InterPro" id="IPR028081">
    <property type="entry name" value="Leu-bd"/>
</dbReference>
<evidence type="ECO:0000256" key="1">
    <source>
        <dbReference type="ARBA" id="ARBA00010062"/>
    </source>
</evidence>
<feature type="domain" description="Leucine-binding protein" evidence="4">
    <location>
        <begin position="45"/>
        <end position="357"/>
    </location>
</feature>
<dbReference type="InterPro" id="IPR051010">
    <property type="entry name" value="BCAA_transport"/>
</dbReference>
<comment type="caution">
    <text evidence="5">The sequence shown here is derived from an EMBL/GenBank/DDBJ whole genome shotgun (WGS) entry which is preliminary data.</text>
</comment>
<organism evidence="5 6">
    <name type="scientific">Actinomadura hallensis</name>
    <dbReference type="NCBI Taxonomy" id="337895"/>
    <lineage>
        <taxon>Bacteria</taxon>
        <taxon>Bacillati</taxon>
        <taxon>Actinomycetota</taxon>
        <taxon>Actinomycetes</taxon>
        <taxon>Streptosporangiales</taxon>
        <taxon>Thermomonosporaceae</taxon>
        <taxon>Actinomadura</taxon>
    </lineage>
</organism>